<accession>A0A1M6BXY1</accession>
<evidence type="ECO:0000259" key="1">
    <source>
        <dbReference type="SMART" id="SM00563"/>
    </source>
</evidence>
<evidence type="ECO:0000313" key="2">
    <source>
        <dbReference type="EMBL" id="SHI53655.1"/>
    </source>
</evidence>
<sequence length="264" mass="29725">MLEPSPLALRDARLFGFFHLVFSRFFRRHMGALRVPPWGIPQDPEGRPLIVLANHPSWWDGVAFMLLPVAFFPRRQVFIPMEAAALAKYRFMRRLGVFGIEPGPRGAVAFLRTAKEVVAAPGAMLWMNAPGRFQDVRERPVAIAPGVTRLPEIAPDATVLPLALDYVLWTERRPEMLAAFGPPLRAADLLALDRDAREARIREALTETMDRLAEEAITRDPARFTTLAAGREGMGGIYDLWRRLSAWARGRRFEPRHAHGTKSG</sequence>
<dbReference type="RefSeq" id="WP_073131174.1">
    <property type="nucleotide sequence ID" value="NZ_FQZF01000003.1"/>
</dbReference>
<gene>
    <name evidence="2" type="ORF">SAMN02745194_00520</name>
</gene>
<protein>
    <submittedName>
        <fullName evidence="2">1-acyl-sn-glycerol-3-phosphate acyltransferase</fullName>
    </submittedName>
</protein>
<dbReference type="SMART" id="SM00563">
    <property type="entry name" value="PlsC"/>
    <property type="match status" value="1"/>
</dbReference>
<dbReference type="AlphaFoldDB" id="A0A1M6BXY1"/>
<dbReference type="InterPro" id="IPR002123">
    <property type="entry name" value="Plipid/glycerol_acylTrfase"/>
</dbReference>
<feature type="domain" description="Phospholipid/glycerol acyltransferase" evidence="1">
    <location>
        <begin position="49"/>
        <end position="167"/>
    </location>
</feature>
<proteinExistence type="predicted"/>
<dbReference type="GO" id="GO:0016746">
    <property type="term" value="F:acyltransferase activity"/>
    <property type="evidence" value="ECO:0007669"/>
    <property type="project" value="UniProtKB-KW"/>
</dbReference>
<dbReference type="STRING" id="198092.SAMN02745194_00520"/>
<keyword evidence="3" id="KW-1185">Reference proteome</keyword>
<reference evidence="2 3" key="1">
    <citation type="submission" date="2016-11" db="EMBL/GenBank/DDBJ databases">
        <authorList>
            <person name="Jaros S."/>
            <person name="Januszkiewicz K."/>
            <person name="Wedrychowicz H."/>
        </authorList>
    </citation>
    <scope>NUCLEOTIDE SEQUENCE [LARGE SCALE GENOMIC DNA]</scope>
    <source>
        <strain evidence="2 3">DSM 14916</strain>
    </source>
</reference>
<name>A0A1M6BXY1_9PROT</name>
<dbReference type="OrthoDB" id="152799at2"/>
<dbReference type="SUPFAM" id="SSF69593">
    <property type="entry name" value="Glycerol-3-phosphate (1)-acyltransferase"/>
    <property type="match status" value="1"/>
</dbReference>
<keyword evidence="2" id="KW-0808">Transferase</keyword>
<dbReference type="EMBL" id="FQZF01000003">
    <property type="protein sequence ID" value="SHI53655.1"/>
    <property type="molecule type" value="Genomic_DNA"/>
</dbReference>
<dbReference type="Proteomes" id="UP000184387">
    <property type="component" value="Unassembled WGS sequence"/>
</dbReference>
<dbReference type="CDD" id="cd06551">
    <property type="entry name" value="LPLAT"/>
    <property type="match status" value="1"/>
</dbReference>
<keyword evidence="2" id="KW-0012">Acyltransferase</keyword>
<evidence type="ECO:0000313" key="3">
    <source>
        <dbReference type="Proteomes" id="UP000184387"/>
    </source>
</evidence>
<organism evidence="2 3">
    <name type="scientific">Muricoccus roseus</name>
    <dbReference type="NCBI Taxonomy" id="198092"/>
    <lineage>
        <taxon>Bacteria</taxon>
        <taxon>Pseudomonadati</taxon>
        <taxon>Pseudomonadota</taxon>
        <taxon>Alphaproteobacteria</taxon>
        <taxon>Acetobacterales</taxon>
        <taxon>Roseomonadaceae</taxon>
        <taxon>Muricoccus</taxon>
    </lineage>
</organism>